<organism evidence="1 2">
    <name type="scientific">Haematococcus lacustris</name>
    <name type="common">Green alga</name>
    <name type="synonym">Haematococcus pluvialis</name>
    <dbReference type="NCBI Taxonomy" id="44745"/>
    <lineage>
        <taxon>Eukaryota</taxon>
        <taxon>Viridiplantae</taxon>
        <taxon>Chlorophyta</taxon>
        <taxon>core chlorophytes</taxon>
        <taxon>Chlorophyceae</taxon>
        <taxon>CS clade</taxon>
        <taxon>Chlamydomonadales</taxon>
        <taxon>Haematococcaceae</taxon>
        <taxon>Haematococcus</taxon>
    </lineage>
</organism>
<feature type="non-terminal residue" evidence="1">
    <location>
        <position position="88"/>
    </location>
</feature>
<dbReference type="Proteomes" id="UP000485058">
    <property type="component" value="Unassembled WGS sequence"/>
</dbReference>
<dbReference type="EMBL" id="BLLF01000722">
    <property type="protein sequence ID" value="GFH14404.1"/>
    <property type="molecule type" value="Genomic_DNA"/>
</dbReference>
<sequence length="88" mass="9336">EEGLLPLITPITVSFKCTLEAIGSYNSAYASATFAGASFMKPGDEAVSSIGISNFFKKIANPASIDCWRPYLNDGKLRLKLCVTGASV</sequence>
<evidence type="ECO:0000313" key="2">
    <source>
        <dbReference type="Proteomes" id="UP000485058"/>
    </source>
</evidence>
<feature type="non-terminal residue" evidence="1">
    <location>
        <position position="1"/>
    </location>
</feature>
<dbReference type="AlphaFoldDB" id="A0A699Z679"/>
<name>A0A699Z679_HAELA</name>
<proteinExistence type="predicted"/>
<evidence type="ECO:0000313" key="1">
    <source>
        <dbReference type="EMBL" id="GFH14404.1"/>
    </source>
</evidence>
<reference evidence="1 2" key="1">
    <citation type="submission" date="2020-02" db="EMBL/GenBank/DDBJ databases">
        <title>Draft genome sequence of Haematococcus lacustris strain NIES-144.</title>
        <authorList>
            <person name="Morimoto D."/>
            <person name="Nakagawa S."/>
            <person name="Yoshida T."/>
            <person name="Sawayama S."/>
        </authorList>
    </citation>
    <scope>NUCLEOTIDE SEQUENCE [LARGE SCALE GENOMIC DNA]</scope>
    <source>
        <strain evidence="1 2">NIES-144</strain>
    </source>
</reference>
<protein>
    <submittedName>
        <fullName evidence="1">BTB domain-containing protein</fullName>
    </submittedName>
</protein>
<keyword evidence="2" id="KW-1185">Reference proteome</keyword>
<accession>A0A699Z679</accession>
<comment type="caution">
    <text evidence="1">The sequence shown here is derived from an EMBL/GenBank/DDBJ whole genome shotgun (WGS) entry which is preliminary data.</text>
</comment>
<gene>
    <name evidence="1" type="ORF">HaLaN_10452</name>
</gene>